<dbReference type="Proteomes" id="UP001527925">
    <property type="component" value="Unassembled WGS sequence"/>
</dbReference>
<dbReference type="EMBL" id="JADGIZ020000022">
    <property type="protein sequence ID" value="KAL2915635.1"/>
    <property type="molecule type" value="Genomic_DNA"/>
</dbReference>
<dbReference type="PANTHER" id="PTHR31315:SF1">
    <property type="entry name" value="PROTEIN SIP5"/>
    <property type="match status" value="1"/>
</dbReference>
<reference evidence="3 4" key="1">
    <citation type="submission" date="2023-09" db="EMBL/GenBank/DDBJ databases">
        <title>Pangenome analysis of Batrachochytrium dendrobatidis and related Chytrids.</title>
        <authorList>
            <person name="Yacoub M.N."/>
            <person name="Stajich J.E."/>
            <person name="James T.Y."/>
        </authorList>
    </citation>
    <scope>NUCLEOTIDE SEQUENCE [LARGE SCALE GENOMIC DNA]</scope>
    <source>
        <strain evidence="3 4">JEL0888</strain>
    </source>
</reference>
<feature type="compositionally biased region" description="Low complexity" evidence="2">
    <location>
        <begin position="352"/>
        <end position="363"/>
    </location>
</feature>
<feature type="region of interest" description="Disordered" evidence="2">
    <location>
        <begin position="414"/>
        <end position="457"/>
    </location>
</feature>
<accession>A0ABR4N810</accession>
<feature type="region of interest" description="Disordered" evidence="2">
    <location>
        <begin position="102"/>
        <end position="152"/>
    </location>
</feature>
<feature type="region of interest" description="Disordered" evidence="2">
    <location>
        <begin position="311"/>
        <end position="371"/>
    </location>
</feature>
<feature type="compositionally biased region" description="Low complexity" evidence="2">
    <location>
        <begin position="414"/>
        <end position="455"/>
    </location>
</feature>
<comment type="similarity">
    <text evidence="1">Belongs to the SIP5 family.</text>
</comment>
<sequence>MPTQPDPDAPPLAELYRDPVECPICFLYYPRNINFTRCCDQPICTDCFVQIKRSQTTFEPAECPYCVVPHFGVVYNPVGSIGFRLRYEPDFVPPGSASPALGSAFLDVPSSSGDDGGGSGSEPAEGRPRHSRRRKSVSHTSPSVVTTDDVRPDWQVRARQAAMQRAMNQRRQAVPGRLGPLFGQQEVAGAATAAADLLESLTRFENASSSAERRAFRRAVRESQRDPAFSYLQIMRHMGADIEELMMMEAIRQSLQDSASAGAPSSGPAQPAAASADDSADLDVSHSSDEALISAAISAAVNSAIADHVQAAMPESPRASDGDRPRRDDEEDLTGAPGPSFVRSAAAVADQSSSLSLPRGPGSEPAAAISYDASTPIDARSATLVSAERESQAALAPSIAGVSLESPAPSFSRPLSFTSSSMPIPSDESPAAPEPARSPTTSFAAPSFSSNAPTFDTSSLRTDRYVHVILEHAEPAAPDGGSELTRTNDDSHDTLTQGVRIVAISTRNSEAARRNDADEVVSFDSLAARKSISGDLDSEPLPGSLSVRSHGVLAPAPSPTPSSDVASPVPDVALTAEEV</sequence>
<protein>
    <submittedName>
        <fullName evidence="3">SNF1-interacting protein</fullName>
    </submittedName>
</protein>
<proteinExistence type="inferred from homology"/>
<dbReference type="PANTHER" id="PTHR31315">
    <property type="entry name" value="PROTEIN SIP5"/>
    <property type="match status" value="1"/>
</dbReference>
<feature type="compositionally biased region" description="Basic and acidic residues" evidence="2">
    <location>
        <begin position="318"/>
        <end position="328"/>
    </location>
</feature>
<organism evidence="3 4">
    <name type="scientific">Polyrhizophydium stewartii</name>
    <dbReference type="NCBI Taxonomy" id="2732419"/>
    <lineage>
        <taxon>Eukaryota</taxon>
        <taxon>Fungi</taxon>
        <taxon>Fungi incertae sedis</taxon>
        <taxon>Chytridiomycota</taxon>
        <taxon>Chytridiomycota incertae sedis</taxon>
        <taxon>Chytridiomycetes</taxon>
        <taxon>Rhizophydiales</taxon>
        <taxon>Rhizophydiales incertae sedis</taxon>
        <taxon>Polyrhizophydium</taxon>
    </lineage>
</organism>
<feature type="compositionally biased region" description="Low complexity" evidence="2">
    <location>
        <begin position="257"/>
        <end position="277"/>
    </location>
</feature>
<feature type="region of interest" description="Disordered" evidence="2">
    <location>
        <begin position="472"/>
        <end position="496"/>
    </location>
</feature>
<dbReference type="InterPro" id="IPR039301">
    <property type="entry name" value="Sip5/DA2"/>
</dbReference>
<name>A0ABR4N810_9FUNG</name>
<feature type="compositionally biased region" description="Low complexity" evidence="2">
    <location>
        <begin position="138"/>
        <end position="147"/>
    </location>
</feature>
<evidence type="ECO:0000256" key="1">
    <source>
        <dbReference type="ARBA" id="ARBA00010402"/>
    </source>
</evidence>
<keyword evidence="4" id="KW-1185">Reference proteome</keyword>
<evidence type="ECO:0000256" key="2">
    <source>
        <dbReference type="SAM" id="MobiDB-lite"/>
    </source>
</evidence>
<feature type="region of interest" description="Disordered" evidence="2">
    <location>
        <begin position="256"/>
        <end position="285"/>
    </location>
</feature>
<evidence type="ECO:0000313" key="3">
    <source>
        <dbReference type="EMBL" id="KAL2915635.1"/>
    </source>
</evidence>
<gene>
    <name evidence="3" type="primary">SIP5</name>
    <name evidence="3" type="ORF">HK105_204820</name>
</gene>
<comment type="caution">
    <text evidence="3">The sequence shown here is derived from an EMBL/GenBank/DDBJ whole genome shotgun (WGS) entry which is preliminary data.</text>
</comment>
<evidence type="ECO:0000313" key="4">
    <source>
        <dbReference type="Proteomes" id="UP001527925"/>
    </source>
</evidence>
<feature type="region of interest" description="Disordered" evidence="2">
    <location>
        <begin position="532"/>
        <end position="579"/>
    </location>
</feature>